<dbReference type="Proteomes" id="UP000799424">
    <property type="component" value="Unassembled WGS sequence"/>
</dbReference>
<dbReference type="OrthoDB" id="5420013at2759"/>
<keyword evidence="3" id="KW-1185">Reference proteome</keyword>
<sequence>MSTTSSHNEYKYALGSTLEDEESLAAGVPASKSFLSWRDVATIAVVLSAAAGAIIAVYLPATAVSLGQTNQLVIVGFCLTIMAMGTTRQITLASIMYDVQRGRSSLQDFEALLRKDLLAMHASVRTKLVVFLLGAIPLALSVSYKRFVGGYSSVEVVAQGAEFGFAMPPGFGRVGVGLAYGVNQYLPYWLDADVNRTYGFALYVQSNTTAALLDAPFASYFEKLQNGLRNEDSILVSATVNATVTERTLLSNSDLTKKGWDKLRASFDKWHTHNVSDVHGILWASHTKDNNNSRTIVSAWDMRNETEESRARQLYTNRQEANGTWEITSSSITLHSAKLLPQTEQTRSRERQKIIAENRLGIDNTLLLEFNYFRYPRPRAVDTTPALVVVAQSALIASYNRHQYDDEYTPWENGTFSTFRVWDDLNHYRKLGHEIRVVRQRVTLRRHPAFLVILLLNPLLTLLGVAAKLWLYHSPVDENVGLVSLLAAVEPETLGVLSGAALSGKLNRRIETRFVVEDGRIVVHLDKVDGSGSLLFTVDDFEFAAWGLSFGAIDEALCVFALSDPNSPLDLGRNALTLLRRNSSLYESDTIAQSSWAPSEGKSNTHRDDDPKACASSVPTVYYGPHTQILNDLQRYVRRQMVVYLGWVFETRSEGDFEPGVGQATSSSETVNASDVNPNLFYDLFVRTVYFSLGYPTIE</sequence>
<name>A0A6A6ZNH9_9PLEO</name>
<feature type="transmembrane region" description="Helical" evidence="1">
    <location>
        <begin position="40"/>
        <end position="60"/>
    </location>
</feature>
<feature type="transmembrane region" description="Helical" evidence="1">
    <location>
        <begin position="72"/>
        <end position="97"/>
    </location>
</feature>
<organism evidence="2 3">
    <name type="scientific">Ophiobolus disseminans</name>
    <dbReference type="NCBI Taxonomy" id="1469910"/>
    <lineage>
        <taxon>Eukaryota</taxon>
        <taxon>Fungi</taxon>
        <taxon>Dikarya</taxon>
        <taxon>Ascomycota</taxon>
        <taxon>Pezizomycotina</taxon>
        <taxon>Dothideomycetes</taxon>
        <taxon>Pleosporomycetidae</taxon>
        <taxon>Pleosporales</taxon>
        <taxon>Pleosporineae</taxon>
        <taxon>Phaeosphaeriaceae</taxon>
        <taxon>Ophiobolus</taxon>
    </lineage>
</organism>
<evidence type="ECO:0000313" key="3">
    <source>
        <dbReference type="Proteomes" id="UP000799424"/>
    </source>
</evidence>
<keyword evidence="1" id="KW-1133">Transmembrane helix</keyword>
<feature type="transmembrane region" description="Helical" evidence="1">
    <location>
        <begin position="482"/>
        <end position="503"/>
    </location>
</feature>
<gene>
    <name evidence="2" type="ORF">CC86DRAFT_409957</name>
</gene>
<evidence type="ECO:0000256" key="1">
    <source>
        <dbReference type="SAM" id="Phobius"/>
    </source>
</evidence>
<evidence type="ECO:0000313" key="2">
    <source>
        <dbReference type="EMBL" id="KAF2822343.1"/>
    </source>
</evidence>
<keyword evidence="1" id="KW-0472">Membrane</keyword>
<protein>
    <submittedName>
        <fullName evidence="2">Uncharacterized protein</fullName>
    </submittedName>
</protein>
<proteinExistence type="predicted"/>
<reference evidence="2" key="1">
    <citation type="journal article" date="2020" name="Stud. Mycol.">
        <title>101 Dothideomycetes genomes: a test case for predicting lifestyles and emergence of pathogens.</title>
        <authorList>
            <person name="Haridas S."/>
            <person name="Albert R."/>
            <person name="Binder M."/>
            <person name="Bloem J."/>
            <person name="Labutti K."/>
            <person name="Salamov A."/>
            <person name="Andreopoulos B."/>
            <person name="Baker S."/>
            <person name="Barry K."/>
            <person name="Bills G."/>
            <person name="Bluhm B."/>
            <person name="Cannon C."/>
            <person name="Castanera R."/>
            <person name="Culley D."/>
            <person name="Daum C."/>
            <person name="Ezra D."/>
            <person name="Gonzalez J."/>
            <person name="Henrissat B."/>
            <person name="Kuo A."/>
            <person name="Liang C."/>
            <person name="Lipzen A."/>
            <person name="Lutzoni F."/>
            <person name="Magnuson J."/>
            <person name="Mondo S."/>
            <person name="Nolan M."/>
            <person name="Ohm R."/>
            <person name="Pangilinan J."/>
            <person name="Park H.-J."/>
            <person name="Ramirez L."/>
            <person name="Alfaro M."/>
            <person name="Sun H."/>
            <person name="Tritt A."/>
            <person name="Yoshinaga Y."/>
            <person name="Zwiers L.-H."/>
            <person name="Turgeon B."/>
            <person name="Goodwin S."/>
            <person name="Spatafora J."/>
            <person name="Crous P."/>
            <person name="Grigoriev I."/>
        </authorList>
    </citation>
    <scope>NUCLEOTIDE SEQUENCE</scope>
    <source>
        <strain evidence="2">CBS 113818</strain>
    </source>
</reference>
<dbReference type="EMBL" id="MU006234">
    <property type="protein sequence ID" value="KAF2822343.1"/>
    <property type="molecule type" value="Genomic_DNA"/>
</dbReference>
<dbReference type="AlphaFoldDB" id="A0A6A6ZNH9"/>
<accession>A0A6A6ZNH9</accession>
<feature type="transmembrane region" description="Helical" evidence="1">
    <location>
        <begin position="449"/>
        <end position="470"/>
    </location>
</feature>
<feature type="transmembrane region" description="Helical" evidence="1">
    <location>
        <begin position="117"/>
        <end position="140"/>
    </location>
</feature>
<keyword evidence="1" id="KW-0812">Transmembrane</keyword>